<name>A0A8N1S4M6_9HYME</name>
<feature type="compositionally biased region" description="Basic residues" evidence="1">
    <location>
        <begin position="29"/>
        <end position="39"/>
    </location>
</feature>
<feature type="compositionally biased region" description="Basic and acidic residues" evidence="1">
    <location>
        <begin position="108"/>
        <end position="119"/>
    </location>
</feature>
<reference evidence="3" key="1">
    <citation type="submission" date="2025-08" db="UniProtKB">
        <authorList>
            <consortium name="RefSeq"/>
        </authorList>
    </citation>
    <scope>IDENTIFICATION</scope>
</reference>
<accession>A0A8N1S4M6</accession>
<dbReference type="GeneID" id="105425907"/>
<feature type="compositionally biased region" description="Polar residues" evidence="1">
    <location>
        <begin position="194"/>
        <end position="204"/>
    </location>
</feature>
<dbReference type="RefSeq" id="XP_025073760.1">
    <property type="nucleotide sequence ID" value="XM_025217975.1"/>
</dbReference>
<gene>
    <name evidence="3" type="primary">LOC105425907</name>
</gene>
<proteinExistence type="predicted"/>
<feature type="region of interest" description="Disordered" evidence="1">
    <location>
        <begin position="194"/>
        <end position="213"/>
    </location>
</feature>
<feature type="compositionally biased region" description="Basic and acidic residues" evidence="1">
    <location>
        <begin position="88"/>
        <end position="99"/>
    </location>
</feature>
<dbReference type="Proteomes" id="UP000504615">
    <property type="component" value="Unplaced"/>
</dbReference>
<evidence type="ECO:0000313" key="3">
    <source>
        <dbReference type="RefSeq" id="XP_025073760.1"/>
    </source>
</evidence>
<organism evidence="2 3">
    <name type="scientific">Pogonomyrmex barbatus</name>
    <name type="common">red harvester ant</name>
    <dbReference type="NCBI Taxonomy" id="144034"/>
    <lineage>
        <taxon>Eukaryota</taxon>
        <taxon>Metazoa</taxon>
        <taxon>Ecdysozoa</taxon>
        <taxon>Arthropoda</taxon>
        <taxon>Hexapoda</taxon>
        <taxon>Insecta</taxon>
        <taxon>Pterygota</taxon>
        <taxon>Neoptera</taxon>
        <taxon>Endopterygota</taxon>
        <taxon>Hymenoptera</taxon>
        <taxon>Apocrita</taxon>
        <taxon>Aculeata</taxon>
        <taxon>Formicoidea</taxon>
        <taxon>Formicidae</taxon>
        <taxon>Myrmicinae</taxon>
        <taxon>Pogonomyrmex</taxon>
    </lineage>
</organism>
<feature type="compositionally biased region" description="Basic and acidic residues" evidence="1">
    <location>
        <begin position="48"/>
        <end position="67"/>
    </location>
</feature>
<keyword evidence="2" id="KW-1185">Reference proteome</keyword>
<feature type="region of interest" description="Disordered" evidence="1">
    <location>
        <begin position="1"/>
        <end position="161"/>
    </location>
</feature>
<sequence length="213" mass="24571">MTFHSRASVAPRRDPRGARGEEEREVTRWRRRRRRRRRCPSVSRPPPRGHEVDSLLHAAQDDDRDVAASRSRITRRDLSLSPSASGRTDGRTDPARTLEIHPLYTAKTSERTSESERGSCDPTQRGGLDRAERRDERMCPRRGHRRSGPGPGPYDPARDARWKTRHSDLHLTRIPGTYMEPDCDEDLSHDTFLSSGRQKRTNGSARWWHLPEP</sequence>
<evidence type="ECO:0000256" key="1">
    <source>
        <dbReference type="SAM" id="MobiDB-lite"/>
    </source>
</evidence>
<feature type="compositionally biased region" description="Basic and acidic residues" evidence="1">
    <location>
        <begin position="127"/>
        <end position="139"/>
    </location>
</feature>
<protein>
    <submittedName>
        <fullName evidence="3">Uncharacterized protein LOC105425907 isoform X1</fullName>
    </submittedName>
</protein>
<feature type="compositionally biased region" description="Basic and acidic residues" evidence="1">
    <location>
        <begin position="11"/>
        <end position="28"/>
    </location>
</feature>
<evidence type="ECO:0000313" key="2">
    <source>
        <dbReference type="Proteomes" id="UP000504615"/>
    </source>
</evidence>
<dbReference type="AlphaFoldDB" id="A0A8N1S4M6"/>